<dbReference type="Gene3D" id="3.40.50.880">
    <property type="match status" value="1"/>
</dbReference>
<evidence type="ECO:0000313" key="4">
    <source>
        <dbReference type="Proteomes" id="UP000249203"/>
    </source>
</evidence>
<evidence type="ECO:0000313" key="5">
    <source>
        <dbReference type="Proteomes" id="UP000287865"/>
    </source>
</evidence>
<keyword evidence="1" id="KW-0732">Signal</keyword>
<keyword evidence="5" id="KW-1185">Reference proteome</keyword>
<feature type="signal peptide" evidence="1">
    <location>
        <begin position="1"/>
        <end position="37"/>
    </location>
</feature>
<gene>
    <name evidence="2" type="ORF">B0I24_10923</name>
    <name evidence="3" type="ORF">CWE07_10405</name>
</gene>
<feature type="chain" id="PRO_5016293147" description="Cyanophycinase" evidence="1">
    <location>
        <begin position="38"/>
        <end position="567"/>
    </location>
</feature>
<evidence type="ECO:0000313" key="2">
    <source>
        <dbReference type="EMBL" id="RAJ96342.1"/>
    </source>
</evidence>
<accession>A0A327WU10</accession>
<reference evidence="2 4" key="2">
    <citation type="submission" date="2018-06" db="EMBL/GenBank/DDBJ databases">
        <title>Genomic Encyclopedia of Type Strains, Phase III (KMG-III): the genomes of soil and plant-associated and newly described type strains.</title>
        <authorList>
            <person name="Whitman W."/>
        </authorList>
    </citation>
    <scope>NUCLEOTIDE SEQUENCE [LARGE SCALE GENOMIC DNA]</scope>
    <source>
        <strain evidence="2 4">CGMCC 1.15366</strain>
    </source>
</reference>
<dbReference type="EMBL" id="PIPK01000009">
    <property type="protein sequence ID" value="RUO22880.1"/>
    <property type="molecule type" value="Genomic_DNA"/>
</dbReference>
<organism evidence="2 4">
    <name type="scientific">Aliidiomarina maris</name>
    <dbReference type="NCBI Taxonomy" id="531312"/>
    <lineage>
        <taxon>Bacteria</taxon>
        <taxon>Pseudomonadati</taxon>
        <taxon>Pseudomonadota</taxon>
        <taxon>Gammaproteobacteria</taxon>
        <taxon>Alteromonadales</taxon>
        <taxon>Idiomarinaceae</taxon>
        <taxon>Aliidiomarina</taxon>
    </lineage>
</organism>
<dbReference type="OrthoDB" id="9799980at2"/>
<dbReference type="Proteomes" id="UP000287865">
    <property type="component" value="Unassembled WGS sequence"/>
</dbReference>
<dbReference type="SUPFAM" id="SSF52317">
    <property type="entry name" value="Class I glutamine amidotransferase-like"/>
    <property type="match status" value="1"/>
</dbReference>
<proteinExistence type="predicted"/>
<evidence type="ECO:0000256" key="1">
    <source>
        <dbReference type="SAM" id="SignalP"/>
    </source>
</evidence>
<dbReference type="Proteomes" id="UP000249203">
    <property type="component" value="Unassembled WGS sequence"/>
</dbReference>
<dbReference type="EMBL" id="QLMD01000009">
    <property type="protein sequence ID" value="RAJ96342.1"/>
    <property type="molecule type" value="Genomic_DNA"/>
</dbReference>
<dbReference type="AlphaFoldDB" id="A0A327WU10"/>
<dbReference type="RefSeq" id="WP_111569749.1">
    <property type="nucleotide sequence ID" value="NZ_PIPK01000009.1"/>
</dbReference>
<evidence type="ECO:0000313" key="3">
    <source>
        <dbReference type="EMBL" id="RUO22880.1"/>
    </source>
</evidence>
<comment type="caution">
    <text evidence="2">The sequence shown here is derived from an EMBL/GenBank/DDBJ whole genome shotgun (WGS) entry which is preliminary data.</text>
</comment>
<sequence length="567" mass="62046">MAKHMLNSTFAGAGLVTTLMAGLISASAVMFAPQAQAQSESSEQPERRLNLMLMGSAPQVCSSMNQDACADKDWIQANEMRTARVYNLSDVRRREAMRQAVWPREREAIREELIEALEMMADHFGYGVVPEHRLIDRFRSRAHLDLLSRLTEDEYYRVLDGLEMPTVEGLREVARVSESPNTSAQLLQRFVSDTQRFSGQETPVIYIVTAAQRDPLGSYLSQAAALRSAGAEPRWLPIDATVMRAEGRCDSIDSLRRRGTGAYDRARVHPQLHAQQVEFCESRDSWSDALNEADGVYFVDGNQSLLRDAFINSDGQANALLQSIQNKLNAGQLNVAAAGNAAIAMSSATMVTNGTSRDAMVNGSLARQAPAIGCEQDDSCPRDVGPDTLTYNPLGGLGLYSFGMIDVELSERGRQARMLRLAADTVTPVAIGIDRDTAILVNPSHGVFEVLGDAAVFVAQQATGNANMVGGGFHFLYRGAMGRIQRSAVTDISLAQQPAFRPESITTRFLGDTGVFDNIARLCEGREQLQLLQDDFVFLMQRTDNTTAEGRRGRCQVINGVVGIGRN</sequence>
<dbReference type="PANTHER" id="PTHR36175:SF1">
    <property type="entry name" value="CYANOPHYCINASE"/>
    <property type="match status" value="1"/>
</dbReference>
<reference evidence="3 5" key="1">
    <citation type="journal article" date="2018" name="Front. Microbiol.">
        <title>Genome-Based Analysis Reveals the Taxonomy and Diversity of the Family Idiomarinaceae.</title>
        <authorList>
            <person name="Liu Y."/>
            <person name="Lai Q."/>
            <person name="Shao Z."/>
        </authorList>
    </citation>
    <scope>NUCLEOTIDE SEQUENCE [LARGE SCALE GENOMIC DNA]</scope>
    <source>
        <strain evidence="3 5">CF12-14</strain>
    </source>
</reference>
<protein>
    <recommendedName>
        <fullName evidence="6">Cyanophycinase</fullName>
    </recommendedName>
</protein>
<evidence type="ECO:0008006" key="6">
    <source>
        <dbReference type="Google" id="ProtNLM"/>
    </source>
</evidence>
<name>A0A327WU10_9GAMM</name>
<dbReference type="InterPro" id="IPR029062">
    <property type="entry name" value="Class_I_gatase-like"/>
</dbReference>
<dbReference type="PANTHER" id="PTHR36175">
    <property type="entry name" value="CYANOPHYCINASE"/>
    <property type="match status" value="1"/>
</dbReference>